<dbReference type="OrthoDB" id="9790454at2"/>
<dbReference type="Gene3D" id="1.10.10.10">
    <property type="entry name" value="Winged helix-like DNA-binding domain superfamily/Winged helix DNA-binding domain"/>
    <property type="match status" value="1"/>
</dbReference>
<dbReference type="Pfam" id="PF00486">
    <property type="entry name" value="Trans_reg_C"/>
    <property type="match status" value="1"/>
</dbReference>
<evidence type="ECO:0000256" key="4">
    <source>
        <dbReference type="ARBA" id="ARBA00023163"/>
    </source>
</evidence>
<keyword evidence="4" id="KW-0804">Transcription</keyword>
<keyword evidence="3 7" id="KW-0238">DNA-binding</keyword>
<evidence type="ECO:0000313" key="10">
    <source>
        <dbReference type="EMBL" id="SHH93111.1"/>
    </source>
</evidence>
<dbReference type="GO" id="GO:0006355">
    <property type="term" value="P:regulation of DNA-templated transcription"/>
    <property type="evidence" value="ECO:0007669"/>
    <property type="project" value="InterPro"/>
</dbReference>
<organism evidence="10 11">
    <name type="scientific">Clostridium grantii DSM 8605</name>
    <dbReference type="NCBI Taxonomy" id="1121316"/>
    <lineage>
        <taxon>Bacteria</taxon>
        <taxon>Bacillati</taxon>
        <taxon>Bacillota</taxon>
        <taxon>Clostridia</taxon>
        <taxon>Eubacteriales</taxon>
        <taxon>Clostridiaceae</taxon>
        <taxon>Clostridium</taxon>
    </lineage>
</organism>
<dbReference type="EMBL" id="FQXM01000022">
    <property type="protein sequence ID" value="SHH93111.1"/>
    <property type="molecule type" value="Genomic_DNA"/>
</dbReference>
<evidence type="ECO:0000256" key="6">
    <source>
        <dbReference type="PROSITE-ProRule" id="PRU00169"/>
    </source>
</evidence>
<evidence type="ECO:0000259" key="8">
    <source>
        <dbReference type="PROSITE" id="PS50110"/>
    </source>
</evidence>
<comment type="function">
    <text evidence="5">May play the central regulatory role in sporulation. It may be an element of the effector pathway responsible for the activation of sporulation genes in response to nutritional stress. Spo0A may act in concert with spo0H (a sigma factor) to control the expression of some genes that are critical to the sporulation process.</text>
</comment>
<name>A0A1M5X000_9CLOT</name>
<proteinExistence type="predicted"/>
<evidence type="ECO:0000259" key="9">
    <source>
        <dbReference type="PROSITE" id="PS51755"/>
    </source>
</evidence>
<dbReference type="GO" id="GO:0000976">
    <property type="term" value="F:transcription cis-regulatory region binding"/>
    <property type="evidence" value="ECO:0007669"/>
    <property type="project" value="TreeGrafter"/>
</dbReference>
<dbReference type="InterPro" id="IPR016032">
    <property type="entry name" value="Sig_transdc_resp-reg_C-effctor"/>
</dbReference>
<dbReference type="SUPFAM" id="SSF52172">
    <property type="entry name" value="CheY-like"/>
    <property type="match status" value="1"/>
</dbReference>
<evidence type="ECO:0000256" key="3">
    <source>
        <dbReference type="ARBA" id="ARBA00023125"/>
    </source>
</evidence>
<accession>A0A1M5X000</accession>
<dbReference type="CDD" id="cd00383">
    <property type="entry name" value="trans_reg_C"/>
    <property type="match status" value="1"/>
</dbReference>
<dbReference type="InterPro" id="IPR039420">
    <property type="entry name" value="WalR-like"/>
</dbReference>
<protein>
    <recommendedName>
        <fullName evidence="1">Stage 0 sporulation protein A homolog</fullName>
    </recommendedName>
</protein>
<evidence type="ECO:0000256" key="1">
    <source>
        <dbReference type="ARBA" id="ARBA00018672"/>
    </source>
</evidence>
<dbReference type="Pfam" id="PF00072">
    <property type="entry name" value="Response_reg"/>
    <property type="match status" value="1"/>
</dbReference>
<dbReference type="SMART" id="SM00862">
    <property type="entry name" value="Trans_reg_C"/>
    <property type="match status" value="1"/>
</dbReference>
<gene>
    <name evidence="10" type="ORF">SAMN02745207_03235</name>
</gene>
<dbReference type="GO" id="GO:0032993">
    <property type="term" value="C:protein-DNA complex"/>
    <property type="evidence" value="ECO:0007669"/>
    <property type="project" value="TreeGrafter"/>
</dbReference>
<evidence type="ECO:0000256" key="2">
    <source>
        <dbReference type="ARBA" id="ARBA00023015"/>
    </source>
</evidence>
<dbReference type="SMART" id="SM00448">
    <property type="entry name" value="REC"/>
    <property type="match status" value="1"/>
</dbReference>
<dbReference type="Gene3D" id="6.10.250.690">
    <property type="match status" value="1"/>
</dbReference>
<dbReference type="SUPFAM" id="SSF46894">
    <property type="entry name" value="C-terminal effector domain of the bipartite response regulators"/>
    <property type="match status" value="1"/>
</dbReference>
<feature type="modified residue" description="4-aspartylphosphate" evidence="6">
    <location>
        <position position="51"/>
    </location>
</feature>
<sequence>MKKIFLVEDEKSLSNLLVSYLVNAEYDVTPFYDGLLAKKAIIEEPDLWVLDIMLPGIDGYALIKEIKSNNPECPVIFMSARSAELDRVLGLEMGSDDYLPKPFLPRELVLRVNRLLKKNKTSLSENKILLGSCIFNRQKRIILSNDEETVLTVKEYDILEFLISNKGKAVGRTEIIDTVWGTDYFGSERVVDDTLRRLRKKVPELPLEAVYGYGYILKIK</sequence>
<dbReference type="CDD" id="cd17574">
    <property type="entry name" value="REC_OmpR"/>
    <property type="match status" value="1"/>
</dbReference>
<dbReference type="RefSeq" id="WP_073339589.1">
    <property type="nucleotide sequence ID" value="NZ_FQXM01000022.1"/>
</dbReference>
<feature type="domain" description="Response regulatory" evidence="8">
    <location>
        <begin position="3"/>
        <end position="116"/>
    </location>
</feature>
<dbReference type="InterPro" id="IPR011006">
    <property type="entry name" value="CheY-like_superfamily"/>
</dbReference>
<keyword evidence="2" id="KW-0805">Transcription regulation</keyword>
<dbReference type="InterPro" id="IPR001867">
    <property type="entry name" value="OmpR/PhoB-type_DNA-bd"/>
</dbReference>
<keyword evidence="6" id="KW-0597">Phosphoprotein</keyword>
<feature type="DNA-binding region" description="OmpR/PhoB-type" evidence="7">
    <location>
        <begin position="125"/>
        <end position="219"/>
    </location>
</feature>
<dbReference type="AlphaFoldDB" id="A0A1M5X000"/>
<dbReference type="STRING" id="1121316.SAMN02745207_03235"/>
<dbReference type="GO" id="GO:0005829">
    <property type="term" value="C:cytosol"/>
    <property type="evidence" value="ECO:0007669"/>
    <property type="project" value="TreeGrafter"/>
</dbReference>
<dbReference type="Proteomes" id="UP000184447">
    <property type="component" value="Unassembled WGS sequence"/>
</dbReference>
<dbReference type="InterPro" id="IPR001789">
    <property type="entry name" value="Sig_transdc_resp-reg_receiver"/>
</dbReference>
<dbReference type="GO" id="GO:0000156">
    <property type="term" value="F:phosphorelay response regulator activity"/>
    <property type="evidence" value="ECO:0007669"/>
    <property type="project" value="TreeGrafter"/>
</dbReference>
<evidence type="ECO:0000256" key="5">
    <source>
        <dbReference type="ARBA" id="ARBA00024867"/>
    </source>
</evidence>
<keyword evidence="11" id="KW-1185">Reference proteome</keyword>
<dbReference type="PROSITE" id="PS50110">
    <property type="entry name" value="RESPONSE_REGULATORY"/>
    <property type="match status" value="1"/>
</dbReference>
<evidence type="ECO:0000256" key="7">
    <source>
        <dbReference type="PROSITE-ProRule" id="PRU01091"/>
    </source>
</evidence>
<dbReference type="InterPro" id="IPR036388">
    <property type="entry name" value="WH-like_DNA-bd_sf"/>
</dbReference>
<feature type="domain" description="OmpR/PhoB-type" evidence="9">
    <location>
        <begin position="125"/>
        <end position="219"/>
    </location>
</feature>
<reference evidence="10 11" key="1">
    <citation type="submission" date="2016-11" db="EMBL/GenBank/DDBJ databases">
        <authorList>
            <person name="Jaros S."/>
            <person name="Januszkiewicz K."/>
            <person name="Wedrychowicz H."/>
        </authorList>
    </citation>
    <scope>NUCLEOTIDE SEQUENCE [LARGE SCALE GENOMIC DNA]</scope>
    <source>
        <strain evidence="10 11">DSM 8605</strain>
    </source>
</reference>
<dbReference type="PANTHER" id="PTHR48111">
    <property type="entry name" value="REGULATOR OF RPOS"/>
    <property type="match status" value="1"/>
</dbReference>
<dbReference type="Gene3D" id="3.40.50.2300">
    <property type="match status" value="1"/>
</dbReference>
<evidence type="ECO:0000313" key="11">
    <source>
        <dbReference type="Proteomes" id="UP000184447"/>
    </source>
</evidence>
<dbReference type="PROSITE" id="PS51755">
    <property type="entry name" value="OMPR_PHOB"/>
    <property type="match status" value="1"/>
</dbReference>
<dbReference type="PANTHER" id="PTHR48111:SF24">
    <property type="entry name" value="TRANSCRIPTIONAL REGULATORY PROTEIN CSSR"/>
    <property type="match status" value="1"/>
</dbReference>